<evidence type="ECO:0000313" key="1">
    <source>
        <dbReference type="EMBL" id="JAB90764.1"/>
    </source>
</evidence>
<reference evidence="1" key="1">
    <citation type="submission" date="2013-07" db="EMBL/GenBank/DDBJ databases">
        <authorList>
            <person name="Geib S."/>
        </authorList>
    </citation>
    <scope>NUCLEOTIDE SEQUENCE</scope>
</reference>
<sequence>MPKNSEISYDDRAKMQVLSEEGKSQVEIPNLVGCSLCAVQCATRRFIETKSHNNISKCERKRLTSKREDRILIRKSPKAGKNSSSALAVGLSDEFSKPVSARTGRRRLLEAG</sequence>
<protein>
    <submittedName>
        <fullName evidence="1">Uncharacterized protein</fullName>
    </submittedName>
</protein>
<dbReference type="EMBL" id="GAMC01015791">
    <property type="protein sequence ID" value="JAB90764.1"/>
    <property type="molecule type" value="mRNA"/>
</dbReference>
<accession>W8BM63</accession>
<feature type="non-terminal residue" evidence="1">
    <location>
        <position position="112"/>
    </location>
</feature>
<name>W8BM63_CERCA</name>
<proteinExistence type="evidence at transcript level"/>
<dbReference type="AlphaFoldDB" id="W8BM63"/>
<reference evidence="1" key="2">
    <citation type="journal article" date="2014" name="BMC Genomics">
        <title>A genomic perspective to assessing quality of mass-reared SIT flies used in Mediterranean fruit fly (Ceratitis capitata) eradication in California.</title>
        <authorList>
            <person name="Calla B."/>
            <person name="Hall B."/>
            <person name="Hou S."/>
            <person name="Geib S.M."/>
        </authorList>
    </citation>
    <scope>NUCLEOTIDE SEQUENCE</scope>
</reference>
<organism evidence="1">
    <name type="scientific">Ceratitis capitata</name>
    <name type="common">Mediterranean fruit fly</name>
    <name type="synonym">Tephritis capitata</name>
    <dbReference type="NCBI Taxonomy" id="7213"/>
    <lineage>
        <taxon>Eukaryota</taxon>
        <taxon>Metazoa</taxon>
        <taxon>Ecdysozoa</taxon>
        <taxon>Arthropoda</taxon>
        <taxon>Hexapoda</taxon>
        <taxon>Insecta</taxon>
        <taxon>Pterygota</taxon>
        <taxon>Neoptera</taxon>
        <taxon>Endopterygota</taxon>
        <taxon>Diptera</taxon>
        <taxon>Brachycera</taxon>
        <taxon>Muscomorpha</taxon>
        <taxon>Tephritoidea</taxon>
        <taxon>Tephritidae</taxon>
        <taxon>Ceratitis</taxon>
        <taxon>Ceratitis</taxon>
    </lineage>
</organism>